<feature type="domain" description="C2H2-type" evidence="11">
    <location>
        <begin position="1559"/>
        <end position="1583"/>
    </location>
</feature>
<feature type="domain" description="C2H2-type" evidence="11">
    <location>
        <begin position="293"/>
        <end position="321"/>
    </location>
</feature>
<dbReference type="FunFam" id="3.30.160.60:FF:000100">
    <property type="entry name" value="Zinc finger 45-like"/>
    <property type="match status" value="1"/>
</dbReference>
<feature type="domain" description="C2H2-type" evidence="11">
    <location>
        <begin position="471"/>
        <end position="498"/>
    </location>
</feature>
<feature type="compositionally biased region" description="Basic and acidic residues" evidence="10">
    <location>
        <begin position="764"/>
        <end position="777"/>
    </location>
</feature>
<feature type="region of interest" description="Disordered" evidence="10">
    <location>
        <begin position="1829"/>
        <end position="1874"/>
    </location>
</feature>
<feature type="domain" description="C2H2-type" evidence="11">
    <location>
        <begin position="1061"/>
        <end position="1089"/>
    </location>
</feature>
<dbReference type="PROSITE" id="PS00028">
    <property type="entry name" value="ZINC_FINGER_C2H2_1"/>
    <property type="match status" value="29"/>
</dbReference>
<feature type="domain" description="C2H2-type" evidence="11">
    <location>
        <begin position="854"/>
        <end position="881"/>
    </location>
</feature>
<dbReference type="Pfam" id="PF00096">
    <property type="entry name" value="zf-C2H2"/>
    <property type="match status" value="10"/>
</dbReference>
<dbReference type="Proteomes" id="UP000037069">
    <property type="component" value="Unassembled WGS sequence"/>
</dbReference>
<evidence type="ECO:0000256" key="2">
    <source>
        <dbReference type="ARBA" id="ARBA00022723"/>
    </source>
</evidence>
<feature type="domain" description="C2H2-type" evidence="11">
    <location>
        <begin position="1033"/>
        <end position="1057"/>
    </location>
</feature>
<keyword evidence="13" id="KW-1185">Reference proteome</keyword>
<keyword evidence="2" id="KW-0479">Metal-binding</keyword>
<feature type="region of interest" description="Disordered" evidence="10">
    <location>
        <begin position="2169"/>
        <end position="2197"/>
    </location>
</feature>
<dbReference type="SUPFAM" id="SSF57716">
    <property type="entry name" value="Glucocorticoid receptor-like (DNA-binding domain)"/>
    <property type="match status" value="2"/>
</dbReference>
<dbReference type="EMBL" id="JRES01000975">
    <property type="protein sequence ID" value="KNC26581.1"/>
    <property type="molecule type" value="Genomic_DNA"/>
</dbReference>
<dbReference type="InterPro" id="IPR013087">
    <property type="entry name" value="Znf_C2H2_type"/>
</dbReference>
<keyword evidence="8" id="KW-0539">Nucleus</keyword>
<evidence type="ECO:0000256" key="4">
    <source>
        <dbReference type="ARBA" id="ARBA00022771"/>
    </source>
</evidence>
<evidence type="ECO:0000256" key="7">
    <source>
        <dbReference type="ARBA" id="ARBA00023163"/>
    </source>
</evidence>
<feature type="compositionally biased region" description="Basic and acidic residues" evidence="10">
    <location>
        <begin position="164"/>
        <end position="188"/>
    </location>
</feature>
<evidence type="ECO:0000256" key="8">
    <source>
        <dbReference type="ARBA" id="ARBA00023242"/>
    </source>
</evidence>
<proteinExistence type="predicted"/>
<feature type="domain" description="C2H2-type" evidence="11">
    <location>
        <begin position="1939"/>
        <end position="1966"/>
    </location>
</feature>
<feature type="region of interest" description="Disordered" evidence="10">
    <location>
        <begin position="138"/>
        <end position="215"/>
    </location>
</feature>
<accession>A0A0L0C2U1</accession>
<feature type="domain" description="C2H2-type" evidence="11">
    <location>
        <begin position="499"/>
        <end position="527"/>
    </location>
</feature>
<dbReference type="PANTHER" id="PTHR24399">
    <property type="entry name" value="ZINC FINGER AND BTB DOMAIN-CONTAINING"/>
    <property type="match status" value="1"/>
</dbReference>
<feature type="domain" description="C2H2-type" evidence="11">
    <location>
        <begin position="442"/>
        <end position="470"/>
    </location>
</feature>
<dbReference type="InterPro" id="IPR036236">
    <property type="entry name" value="Znf_C2H2_sf"/>
</dbReference>
<dbReference type="SUPFAM" id="SSF57667">
    <property type="entry name" value="beta-beta-alpha zinc fingers"/>
    <property type="match status" value="17"/>
</dbReference>
<dbReference type="Pfam" id="PF13912">
    <property type="entry name" value="zf-C2H2_6"/>
    <property type="match status" value="4"/>
</dbReference>
<feature type="compositionally biased region" description="Basic residues" evidence="10">
    <location>
        <begin position="697"/>
        <end position="710"/>
    </location>
</feature>
<name>A0A0L0C2U1_LUCCU</name>
<feature type="domain" description="C2H2-type" evidence="11">
    <location>
        <begin position="1380"/>
        <end position="1407"/>
    </location>
</feature>
<dbReference type="GO" id="GO:0001227">
    <property type="term" value="F:DNA-binding transcription repressor activity, RNA polymerase II-specific"/>
    <property type="evidence" value="ECO:0007669"/>
    <property type="project" value="TreeGrafter"/>
</dbReference>
<reference evidence="12 13" key="1">
    <citation type="journal article" date="2015" name="Nat. Commun.">
        <title>Lucilia cuprina genome unlocks parasitic fly biology to underpin future interventions.</title>
        <authorList>
            <person name="Anstead C.A."/>
            <person name="Korhonen P.K."/>
            <person name="Young N.D."/>
            <person name="Hall R.S."/>
            <person name="Jex A.R."/>
            <person name="Murali S.C."/>
            <person name="Hughes D.S."/>
            <person name="Lee S.F."/>
            <person name="Perry T."/>
            <person name="Stroehlein A.J."/>
            <person name="Ansell B.R."/>
            <person name="Breugelmans B."/>
            <person name="Hofmann A."/>
            <person name="Qu J."/>
            <person name="Dugan S."/>
            <person name="Lee S.L."/>
            <person name="Chao H."/>
            <person name="Dinh H."/>
            <person name="Han Y."/>
            <person name="Doddapaneni H.V."/>
            <person name="Worley K.C."/>
            <person name="Muzny D.M."/>
            <person name="Ioannidis P."/>
            <person name="Waterhouse R.M."/>
            <person name="Zdobnov E.M."/>
            <person name="James P.J."/>
            <person name="Bagnall N.H."/>
            <person name="Kotze A.C."/>
            <person name="Gibbs R.A."/>
            <person name="Richards S."/>
            <person name="Batterham P."/>
            <person name="Gasser R.B."/>
        </authorList>
    </citation>
    <scope>NUCLEOTIDE SEQUENCE [LARGE SCALE GENOMIC DNA]</scope>
    <source>
        <strain evidence="12 13">LS</strain>
        <tissue evidence="12">Full body</tissue>
    </source>
</reference>
<feature type="domain" description="C2H2-type" evidence="11">
    <location>
        <begin position="380"/>
        <end position="407"/>
    </location>
</feature>
<feature type="domain" description="C2H2-type" evidence="11">
    <location>
        <begin position="1469"/>
        <end position="1496"/>
    </location>
</feature>
<feature type="compositionally biased region" description="Basic residues" evidence="10">
    <location>
        <begin position="154"/>
        <end position="163"/>
    </location>
</feature>
<feature type="domain" description="C2H2-type" evidence="11">
    <location>
        <begin position="2118"/>
        <end position="2142"/>
    </location>
</feature>
<feature type="region of interest" description="Disordered" evidence="10">
    <location>
        <begin position="653"/>
        <end position="788"/>
    </location>
</feature>
<dbReference type="GO" id="GO:0000978">
    <property type="term" value="F:RNA polymerase II cis-regulatory region sequence-specific DNA binding"/>
    <property type="evidence" value="ECO:0007669"/>
    <property type="project" value="TreeGrafter"/>
</dbReference>
<dbReference type="PROSITE" id="PS50157">
    <property type="entry name" value="ZINC_FINGER_C2H2_2"/>
    <property type="match status" value="26"/>
</dbReference>
<feature type="domain" description="C2H2-type" evidence="11">
    <location>
        <begin position="1587"/>
        <end position="1610"/>
    </location>
</feature>
<keyword evidence="7" id="KW-0804">Transcription</keyword>
<feature type="domain" description="C2H2-type" evidence="11">
    <location>
        <begin position="351"/>
        <end position="374"/>
    </location>
</feature>
<feature type="compositionally biased region" description="Basic and acidic residues" evidence="10">
    <location>
        <begin position="143"/>
        <end position="153"/>
    </location>
</feature>
<dbReference type="Pfam" id="PF07776">
    <property type="entry name" value="zf-AD"/>
    <property type="match status" value="1"/>
</dbReference>
<keyword evidence="6" id="KW-0805">Transcription regulation</keyword>
<evidence type="ECO:0000259" key="11">
    <source>
        <dbReference type="PROSITE" id="PS50157"/>
    </source>
</evidence>
<dbReference type="OrthoDB" id="3565419at2759"/>
<dbReference type="Pfam" id="PF13894">
    <property type="entry name" value="zf-C2H2_4"/>
    <property type="match status" value="1"/>
</dbReference>
<gene>
    <name evidence="12" type="ORF">FF38_10027</name>
</gene>
<dbReference type="Gene3D" id="3.30.160.60">
    <property type="entry name" value="Classic Zinc Finger"/>
    <property type="match status" value="19"/>
</dbReference>
<protein>
    <submittedName>
        <fullName evidence="12">Transcription factor grauzone</fullName>
    </submittedName>
</protein>
<evidence type="ECO:0000256" key="6">
    <source>
        <dbReference type="ARBA" id="ARBA00023015"/>
    </source>
</evidence>
<feature type="compositionally biased region" description="Acidic residues" evidence="10">
    <location>
        <begin position="656"/>
        <end position="666"/>
    </location>
</feature>
<comment type="caution">
    <text evidence="12">The sequence shown here is derived from an EMBL/GenBank/DDBJ whole genome shotgun (WGS) entry which is preliminary data.</text>
</comment>
<dbReference type="FunFam" id="3.30.160.60:FF:000145">
    <property type="entry name" value="Zinc finger protein 574"/>
    <property type="match status" value="3"/>
</dbReference>
<keyword evidence="3" id="KW-0677">Repeat</keyword>
<evidence type="ECO:0000256" key="3">
    <source>
        <dbReference type="ARBA" id="ARBA00022737"/>
    </source>
</evidence>
<evidence type="ECO:0000256" key="9">
    <source>
        <dbReference type="PROSITE-ProRule" id="PRU00042"/>
    </source>
</evidence>
<feature type="domain" description="C2H2-type" evidence="11">
    <location>
        <begin position="1969"/>
        <end position="1996"/>
    </location>
</feature>
<evidence type="ECO:0000256" key="1">
    <source>
        <dbReference type="ARBA" id="ARBA00004123"/>
    </source>
</evidence>
<dbReference type="SMART" id="SM00355">
    <property type="entry name" value="ZnF_C2H2"/>
    <property type="match status" value="38"/>
</dbReference>
<feature type="compositionally biased region" description="Acidic residues" evidence="10">
    <location>
        <begin position="743"/>
        <end position="763"/>
    </location>
</feature>
<feature type="compositionally biased region" description="Polar residues" evidence="10">
    <location>
        <begin position="1830"/>
        <end position="1844"/>
    </location>
</feature>
<dbReference type="InterPro" id="IPR012934">
    <property type="entry name" value="Znf_AD"/>
</dbReference>
<organism evidence="12 13">
    <name type="scientific">Lucilia cuprina</name>
    <name type="common">Green bottle fly</name>
    <name type="synonym">Australian sheep blowfly</name>
    <dbReference type="NCBI Taxonomy" id="7375"/>
    <lineage>
        <taxon>Eukaryota</taxon>
        <taxon>Metazoa</taxon>
        <taxon>Ecdysozoa</taxon>
        <taxon>Arthropoda</taxon>
        <taxon>Hexapoda</taxon>
        <taxon>Insecta</taxon>
        <taxon>Pterygota</taxon>
        <taxon>Neoptera</taxon>
        <taxon>Endopterygota</taxon>
        <taxon>Diptera</taxon>
        <taxon>Brachycera</taxon>
        <taxon>Muscomorpha</taxon>
        <taxon>Oestroidea</taxon>
        <taxon>Calliphoridae</taxon>
        <taxon>Luciliinae</taxon>
        <taxon>Lucilia</taxon>
    </lineage>
</organism>
<feature type="domain" description="C2H2-type" evidence="11">
    <location>
        <begin position="321"/>
        <end position="348"/>
    </location>
</feature>
<evidence type="ECO:0000313" key="12">
    <source>
        <dbReference type="EMBL" id="KNC26581.1"/>
    </source>
</evidence>
<dbReference type="Gene3D" id="3.40.1800.20">
    <property type="match status" value="4"/>
</dbReference>
<dbReference type="OMA" id="MLQHEGK"/>
<comment type="subcellular location">
    <subcellularLocation>
        <location evidence="1">Nucleus</location>
    </subcellularLocation>
</comment>
<feature type="domain" description="C2H2-type" evidence="11">
    <location>
        <begin position="410"/>
        <end position="437"/>
    </location>
</feature>
<dbReference type="PANTHER" id="PTHR24399:SF70">
    <property type="entry name" value="C2H2-TYPE DOMAIN-CONTAINING PROTEIN"/>
    <property type="match status" value="1"/>
</dbReference>
<sequence>MNCLLCLKIIEDVKNGIAINSNVWQELNIQYIIEKYLWKMENLNSDSHVCQACWQELFNFHNFYTDIEKAHTNLNTLIKTELISDDISSEKNEVVEKIDNTQLEPEILLLKEENPLEIFEKEDVEEFSSSKKRLKRKCTSKRVRNDEQTPEKIVRKKRTKKEKSKAETKKIESETNQEKTNKDSENITKESNSNESSNEQEDSKFESDDEEPTNTVESLKLHAQRQEYDKFIAENLEIICTICQIPLETFSITVKHYKEEHNQRGYAICCNRKLYDRSEIMDHFKLHEDPEYFKCKYCNKVLSSRVCLKLHIKNVHEHKGIECDICGKSLSTEFSLKMHKLMHDAENNEKIPCKQCDKSYLSKYSLANHIRAVHLKTYHKICDLCGASISGKSRFKRHMLEHEGKPPPIVTCEVCGRRLADMKCLKRHMNSHHPPEGVKNEFNCPICKKIFASPYNVKMHIKVVHENSYERKCNLCEKTFKRPDALKDHMAKHIGKPLHSCGFCPKTFYSNGQMHAHRKRVHPLEWQESDLVGSIQVDSIKWQELNVQNLIEKHFWPMESIQKSGSWLCTGCWQELYDFHKFYVRVEEAHAELGTSLKKVESICLKTDETQNEDFKPSIENVSFNETHFEPEISLKETLHSENLLEEEDMVIKEEEQSEEPLEEENLPFTRNKKTRQARNVLEETSTAPEDPLSKKTQNKKNATRKPRTAKVKDSKRSSEKAETNTTKFTETTEDNPIKDDPDLMDTNDDEGNNLDTDTDSNYEPDKDATEIDEKKSAGKSSKSTNHENDKFLTENFKITCSLCQAPAETFHALCKHFKTVHKQIGFVICCKKKFYRRSLLVDHVHQHVDPNYFKCTICDKVMADRKCLNMHNKTHNDKKEKVHPCDICNKKFSMYMSLKLHKMSHLSEDEKHVPCTECGKKFASKSLLSNHVRSVHLKKYINICDICGRSIRCKEVFERHMLQHEGKPLPTVSCDVCGLLLANKHSLKQHKLMVHPEGGKKEFSCPVCAKISPNLKAHKKHVQYNHEWGYDHKCTMCEKAFKTAHTLTEHMASHTGTVLYTCPWCPKTFNSNANFHSHRKKSHRKEWEEATRKKYSGNLPPNYNPPPPAPPSNNTNDCEIPLYIMDKCLLCLSMDKLFIKINSLQWQEFDVKYLITKHLWPMEFAIPTTGVCRKCWQELYNFNKFYKEIQESHYKFDLIKSFNEKELQESKEETYEEELKTLDHLKNKTEITQNSIEYEIEEIEQIEIKQDQTTEITTEDPLNELREFKSVGDNIDYHQQENSLMDSSHSDLETLENKDDTAATNFNEYKIDEKDKFIAENFNINCCLCQITMKTFHEMCQHFKVKHKIRGYVICCNKKIFRRCYLLDHINFHLNPNYFKCNQCDKVLADRLCLKSHLKTHEDSVAKNHSCDICGKSFMCQSKLKIHKTTHLPDEEKPFSCTDCGKKFANKYLLSNHVHAVHLKVYAKICDICGKSLSSTDDLERHMLEHEGKPAPMFSCDICGLILTSTKGLKRHKNTIHPVGGHQEYTCTICSKISPNIMAHKRHIKFSHVMGLDHKCKICEKAFKKARTLKEHMATHTGTVLYTCSWCPKTFNSNANMHSHRKKMHPVECCLLCLETYKELADCISIISNEKQELDIKNIVEKHLWTMNHMETQSWLCTSCWRELYEFHKFYLRIEDAHREFGLLMKNVDENEIQLKKTTAELDESPIDDFKDFLNDYELSDNHLEEGSIIIEEQKTLIKDELNEEQIKDDMPLLQRRRRGRPRKEEGKEVKVTKTKTNKCKQRNIKAIFNGGDAAITILNKTNEIDNNLSTCGIKQGPQVLNLEEGNTNSLDNNDYETNFNDDSDRESLEHNDTQTNHSDAPKTKRNERDKFLEENFKITCFRCNIPMKSFFAMCKHFEEKHEERGHVKCCNKKFYRRSVLVDHVHRHLDPNYFKCNQCGKVMADRRCLELHVEMHEGNAEKNHCCDICGKGFAKIGVLKKHRMIHLSEEEKRFPCSECGKNFGTNYLLSSHYRSVHQKKYVKICDICGKSIRCKDVFERHMLQHEGKSAPTVSCDVCGLRLTDNKALKRHKDMIHPVGGKKEYTCSICSKISPNLKAHKRHVQYKHVIGYDHKCTICEKAFKRAQTLREHMASHTGTVLYTCPWCPKTFNSNANMHNHRKRVHPKEWEETSRKRYSGNLPPNFKPPTITQSTDFNVPIDM</sequence>
<feature type="compositionally biased region" description="Basic and acidic residues" evidence="10">
    <location>
        <begin position="711"/>
        <end position="723"/>
    </location>
</feature>
<feature type="domain" description="C2H2-type" evidence="11">
    <location>
        <begin position="914"/>
        <end position="942"/>
    </location>
</feature>
<feature type="domain" description="C2H2-type" evidence="11">
    <location>
        <begin position="1499"/>
        <end position="1522"/>
    </location>
</feature>
<feature type="compositionally biased region" description="Basic and acidic residues" evidence="10">
    <location>
        <begin position="1865"/>
        <end position="1874"/>
    </location>
</feature>
<feature type="domain" description="C2H2-type" evidence="11">
    <location>
        <begin position="884"/>
        <end position="911"/>
    </location>
</feature>
<feature type="domain" description="C2H2-type" evidence="11">
    <location>
        <begin position="2028"/>
        <end position="2055"/>
    </location>
</feature>
<evidence type="ECO:0000256" key="5">
    <source>
        <dbReference type="ARBA" id="ARBA00022833"/>
    </source>
</evidence>
<dbReference type="SMART" id="SM00868">
    <property type="entry name" value="zf-AD"/>
    <property type="match status" value="4"/>
</dbReference>
<evidence type="ECO:0000256" key="10">
    <source>
        <dbReference type="SAM" id="MobiDB-lite"/>
    </source>
</evidence>
<feature type="domain" description="C2H2-type" evidence="11">
    <location>
        <begin position="1999"/>
        <end position="2027"/>
    </location>
</feature>
<keyword evidence="4 9" id="KW-0863">Zinc-finger</keyword>
<dbReference type="GO" id="GO:0008270">
    <property type="term" value="F:zinc ion binding"/>
    <property type="evidence" value="ECO:0007669"/>
    <property type="project" value="UniProtKB-KW"/>
</dbReference>
<dbReference type="GO" id="GO:0005654">
    <property type="term" value="C:nucleoplasm"/>
    <property type="evidence" value="ECO:0007669"/>
    <property type="project" value="TreeGrafter"/>
</dbReference>
<feature type="domain" description="C2H2-type" evidence="11">
    <location>
        <begin position="2146"/>
        <end position="2174"/>
    </location>
</feature>
<feature type="domain" description="C2H2-type" evidence="11">
    <location>
        <begin position="1440"/>
        <end position="1463"/>
    </location>
</feature>
<feature type="domain" description="C2H2-type" evidence="11">
    <location>
        <begin position="1410"/>
        <end position="1437"/>
    </location>
</feature>
<keyword evidence="5" id="KW-0862">Zinc</keyword>
<evidence type="ECO:0000313" key="13">
    <source>
        <dbReference type="Proteomes" id="UP000037069"/>
    </source>
</evidence>